<proteinExistence type="inferred from homology"/>
<dbReference type="EMBL" id="JAKUCV010000085">
    <property type="protein sequence ID" value="KAJ4851308.1"/>
    <property type="molecule type" value="Genomic_DNA"/>
</dbReference>
<gene>
    <name evidence="5" type="primary">PDX12</name>
    <name evidence="5" type="ORF">Tsubulata_046418</name>
</gene>
<evidence type="ECO:0000256" key="3">
    <source>
        <dbReference type="PROSITE-ProRule" id="PRU00481"/>
    </source>
</evidence>
<dbReference type="Pfam" id="PF01680">
    <property type="entry name" value="SOR_SNZ"/>
    <property type="match status" value="1"/>
</dbReference>
<name>A0A9Q0JRE2_9ROSI</name>
<evidence type="ECO:0000259" key="4">
    <source>
        <dbReference type="Pfam" id="PF01680"/>
    </source>
</evidence>
<feature type="domain" description="PdxS/SNZ N-terminal" evidence="4">
    <location>
        <begin position="23"/>
        <end position="227"/>
    </location>
</feature>
<evidence type="ECO:0000313" key="6">
    <source>
        <dbReference type="Proteomes" id="UP001141552"/>
    </source>
</evidence>
<dbReference type="GO" id="GO:0005829">
    <property type="term" value="C:cytosol"/>
    <property type="evidence" value="ECO:0007669"/>
    <property type="project" value="UniProtKB-ARBA"/>
</dbReference>
<sequence>MAEDGAVTVYGSGAITDAKKNPFSIKSGLAQMLRGGAIVEVTDARQAKLAEEAGACSVIVSEPTRGGGGIRRMPDPSLVKEIKRAVSIPVMARARVGHFVEAQVLEAIGVDYIDESEVLALADEENFINKHNFRTPFLCGCRDLGEALRRVREGAAMIRTQGEVLSGQDGNVAETVKSVRNVMKEVRVLNNMDDDEVFAFAKKIAAPYDLVAQTKQMGRLPVVQFAAGGIVTPADAALMMQLGCDGVFVGSEVYDCSNPYNRLKGIVRAVRHYNDPHVLVESSCGLEDSMAELNLNEDRIEEFGQSSRN</sequence>
<organism evidence="5 6">
    <name type="scientific">Turnera subulata</name>
    <dbReference type="NCBI Taxonomy" id="218843"/>
    <lineage>
        <taxon>Eukaryota</taxon>
        <taxon>Viridiplantae</taxon>
        <taxon>Streptophyta</taxon>
        <taxon>Embryophyta</taxon>
        <taxon>Tracheophyta</taxon>
        <taxon>Spermatophyta</taxon>
        <taxon>Magnoliopsida</taxon>
        <taxon>eudicotyledons</taxon>
        <taxon>Gunneridae</taxon>
        <taxon>Pentapetalae</taxon>
        <taxon>rosids</taxon>
        <taxon>fabids</taxon>
        <taxon>Malpighiales</taxon>
        <taxon>Passifloraceae</taxon>
        <taxon>Turnera</taxon>
    </lineage>
</organism>
<dbReference type="PANTHER" id="PTHR31829:SF2">
    <property type="entry name" value="PYRIDOXAL 5'-PHOSPHATE SYNTHASE-LIKE SUBUNIT PDX1.2"/>
    <property type="match status" value="1"/>
</dbReference>
<protein>
    <submittedName>
        <fullName evidence="5">Pyridoxal 5'-phosphate synthase-like subunit PDX1.2</fullName>
    </submittedName>
</protein>
<keyword evidence="2" id="KW-0663">Pyridoxal phosphate</keyword>
<dbReference type="FunFam" id="3.20.20.70:FF:000001">
    <property type="entry name" value="Pyridoxine biosynthesis protein PDX1"/>
    <property type="match status" value="1"/>
</dbReference>
<dbReference type="SUPFAM" id="SSF51366">
    <property type="entry name" value="Ribulose-phoshate binding barrel"/>
    <property type="match status" value="1"/>
</dbReference>
<dbReference type="OrthoDB" id="1660966at2759"/>
<comment type="similarity">
    <text evidence="1 3">Belongs to the PdxS/SNZ family.</text>
</comment>
<comment type="caution">
    <text evidence="5">The sequence shown here is derived from an EMBL/GenBank/DDBJ whole genome shotgun (WGS) entry which is preliminary data.</text>
</comment>
<dbReference type="GO" id="GO:0016843">
    <property type="term" value="F:amine-lyase activity"/>
    <property type="evidence" value="ECO:0007669"/>
    <property type="project" value="TreeGrafter"/>
</dbReference>
<dbReference type="AlphaFoldDB" id="A0A9Q0JRE2"/>
<dbReference type="GO" id="GO:0046982">
    <property type="term" value="F:protein heterodimerization activity"/>
    <property type="evidence" value="ECO:0007669"/>
    <property type="project" value="UniProtKB-ARBA"/>
</dbReference>
<dbReference type="GO" id="GO:0006520">
    <property type="term" value="P:amino acid metabolic process"/>
    <property type="evidence" value="ECO:0007669"/>
    <property type="project" value="TreeGrafter"/>
</dbReference>
<dbReference type="InterPro" id="IPR033755">
    <property type="entry name" value="PdxS/SNZ_N"/>
</dbReference>
<dbReference type="Proteomes" id="UP001141552">
    <property type="component" value="Unassembled WGS sequence"/>
</dbReference>
<evidence type="ECO:0000256" key="1">
    <source>
        <dbReference type="ARBA" id="ARBA00007281"/>
    </source>
</evidence>
<evidence type="ECO:0000313" key="5">
    <source>
        <dbReference type="EMBL" id="KAJ4851308.1"/>
    </source>
</evidence>
<dbReference type="PANTHER" id="PTHR31829">
    <property type="entry name" value="PYRIDOXAL 5'-PHOSPHATE SYNTHASE SUBUNIT SNZ1-RELATED"/>
    <property type="match status" value="1"/>
</dbReference>
<accession>A0A9Q0JRE2</accession>
<dbReference type="PROSITE" id="PS51129">
    <property type="entry name" value="PDXS_SNZ_2"/>
    <property type="match status" value="1"/>
</dbReference>
<keyword evidence="6" id="KW-1185">Reference proteome</keyword>
<dbReference type="PIRSF" id="PIRSF029271">
    <property type="entry name" value="Pdx1"/>
    <property type="match status" value="1"/>
</dbReference>
<reference evidence="5" key="2">
    <citation type="journal article" date="2023" name="Plants (Basel)">
        <title>Annotation of the Turnera subulata (Passifloraceae) Draft Genome Reveals the S-Locus Evolved after the Divergence of Turneroideae from Passifloroideae in a Stepwise Manner.</title>
        <authorList>
            <person name="Henning P.M."/>
            <person name="Roalson E.H."/>
            <person name="Mir W."/>
            <person name="McCubbin A.G."/>
            <person name="Shore J.S."/>
        </authorList>
    </citation>
    <scope>NUCLEOTIDE SEQUENCE</scope>
    <source>
        <strain evidence="5">F60SS</strain>
    </source>
</reference>
<dbReference type="GO" id="GO:0008615">
    <property type="term" value="P:pyridoxine biosynthetic process"/>
    <property type="evidence" value="ECO:0007669"/>
    <property type="project" value="TreeGrafter"/>
</dbReference>
<dbReference type="InterPro" id="IPR011060">
    <property type="entry name" value="RibuloseP-bd_barrel"/>
</dbReference>
<dbReference type="InterPro" id="IPR013785">
    <property type="entry name" value="Aldolase_TIM"/>
</dbReference>
<dbReference type="Gene3D" id="3.20.20.70">
    <property type="entry name" value="Aldolase class I"/>
    <property type="match status" value="1"/>
</dbReference>
<reference evidence="5" key="1">
    <citation type="submission" date="2022-02" db="EMBL/GenBank/DDBJ databases">
        <authorList>
            <person name="Henning P.M."/>
            <person name="McCubbin A.G."/>
            <person name="Shore J.S."/>
        </authorList>
    </citation>
    <scope>NUCLEOTIDE SEQUENCE</scope>
    <source>
        <strain evidence="5">F60SS</strain>
        <tissue evidence="5">Leaves</tissue>
    </source>
</reference>
<dbReference type="GO" id="GO:0042823">
    <property type="term" value="P:pyridoxal phosphate biosynthetic process"/>
    <property type="evidence" value="ECO:0007669"/>
    <property type="project" value="InterPro"/>
</dbReference>
<evidence type="ECO:0000256" key="2">
    <source>
        <dbReference type="ARBA" id="ARBA00022898"/>
    </source>
</evidence>
<dbReference type="InterPro" id="IPR001852">
    <property type="entry name" value="PdxS/SNZ"/>
</dbReference>